<evidence type="ECO:0000313" key="3">
    <source>
        <dbReference type="Proteomes" id="UP001239462"/>
    </source>
</evidence>
<dbReference type="InterPro" id="IPR009045">
    <property type="entry name" value="Zn_M74/Hedgehog-like"/>
</dbReference>
<feature type="signal peptide" evidence="1">
    <location>
        <begin position="1"/>
        <end position="28"/>
    </location>
</feature>
<dbReference type="EMBL" id="JASZZN010000019">
    <property type="protein sequence ID" value="MDM4018213.1"/>
    <property type="molecule type" value="Genomic_DNA"/>
</dbReference>
<proteinExistence type="predicted"/>
<dbReference type="Gene3D" id="3.30.1380.10">
    <property type="match status" value="1"/>
</dbReference>
<dbReference type="RefSeq" id="WP_289165919.1">
    <property type="nucleotide sequence ID" value="NZ_JASZZN010000019.1"/>
</dbReference>
<dbReference type="Proteomes" id="UP001239462">
    <property type="component" value="Unassembled WGS sequence"/>
</dbReference>
<sequence>MANRILVGIFIPLIYACTSIGFTPAASAEENYVLKSGVTLTKEVRAKVKKIADEYHKQTGKNITVASGTRTPASQAKAMYEKLEDGDDLKIYKDQISAQAIKKAYDEGKEKNLKRVAIEKEMTRVISEQIKAGKYISKHLRAGAVDIRSRDMSASEKKAFRTAAKQTVKSVLLETTPPHWHLQF</sequence>
<protein>
    <recommendedName>
        <fullName evidence="4">DUF541 domain-containing protein</fullName>
    </recommendedName>
</protein>
<evidence type="ECO:0000256" key="1">
    <source>
        <dbReference type="SAM" id="SignalP"/>
    </source>
</evidence>
<comment type="caution">
    <text evidence="2">The sequence shown here is derived from an EMBL/GenBank/DDBJ whole genome shotgun (WGS) entry which is preliminary data.</text>
</comment>
<gene>
    <name evidence="2" type="ORF">QTN89_22375</name>
</gene>
<keyword evidence="1" id="KW-0732">Signal</keyword>
<accession>A0ABT7PP00</accession>
<feature type="chain" id="PRO_5045958862" description="DUF541 domain-containing protein" evidence="1">
    <location>
        <begin position="29"/>
        <end position="184"/>
    </location>
</feature>
<name>A0ABT7PP00_9BACT</name>
<evidence type="ECO:0000313" key="2">
    <source>
        <dbReference type="EMBL" id="MDM4018213.1"/>
    </source>
</evidence>
<keyword evidence="3" id="KW-1185">Reference proteome</keyword>
<evidence type="ECO:0008006" key="4">
    <source>
        <dbReference type="Google" id="ProtNLM"/>
    </source>
</evidence>
<dbReference type="PROSITE" id="PS51257">
    <property type="entry name" value="PROKAR_LIPOPROTEIN"/>
    <property type="match status" value="1"/>
</dbReference>
<reference evidence="2 3" key="1">
    <citation type="submission" date="2023-06" db="EMBL/GenBank/DDBJ databases">
        <title>Roseiconus lacunae JC819 isolated from Gulf of Mannar region, Tamil Nadu.</title>
        <authorList>
            <person name="Pk S."/>
            <person name="Ch S."/>
            <person name="Ch V.R."/>
        </authorList>
    </citation>
    <scope>NUCLEOTIDE SEQUENCE [LARGE SCALE GENOMIC DNA]</scope>
    <source>
        <strain evidence="2 3">JC819</strain>
    </source>
</reference>
<organism evidence="2 3">
    <name type="scientific">Roseiconus lacunae</name>
    <dbReference type="NCBI Taxonomy" id="2605694"/>
    <lineage>
        <taxon>Bacteria</taxon>
        <taxon>Pseudomonadati</taxon>
        <taxon>Planctomycetota</taxon>
        <taxon>Planctomycetia</taxon>
        <taxon>Pirellulales</taxon>
        <taxon>Pirellulaceae</taxon>
        <taxon>Roseiconus</taxon>
    </lineage>
</organism>